<proteinExistence type="predicted"/>
<dbReference type="EMBL" id="BARS01004535">
    <property type="protein sequence ID" value="GAF79711.1"/>
    <property type="molecule type" value="Genomic_DNA"/>
</dbReference>
<name>X0SX40_9ZZZZ</name>
<protein>
    <submittedName>
        <fullName evidence="1">Uncharacterized protein</fullName>
    </submittedName>
</protein>
<sequence length="116" mass="13351">MHEIQITYIEAKAFEVGLRAEFDRRTAHLWEGEIDMLDIEAIATEEAEISEELGIWLAHDDVLDAEKALVAWAHERVKVEPRYAQSQAAISRLFARYRGMPSIRSRVVDLCLRLEA</sequence>
<accession>X0SX40</accession>
<comment type="caution">
    <text evidence="1">The sequence shown here is derived from an EMBL/GenBank/DDBJ whole genome shotgun (WGS) entry which is preliminary data.</text>
</comment>
<dbReference type="AlphaFoldDB" id="X0SX40"/>
<organism evidence="1">
    <name type="scientific">marine sediment metagenome</name>
    <dbReference type="NCBI Taxonomy" id="412755"/>
    <lineage>
        <taxon>unclassified sequences</taxon>
        <taxon>metagenomes</taxon>
        <taxon>ecological metagenomes</taxon>
    </lineage>
</organism>
<gene>
    <name evidence="1" type="ORF">S01H1_08863</name>
</gene>
<evidence type="ECO:0000313" key="1">
    <source>
        <dbReference type="EMBL" id="GAF79711.1"/>
    </source>
</evidence>
<reference evidence="1" key="1">
    <citation type="journal article" date="2014" name="Front. Microbiol.">
        <title>High frequency of phylogenetically diverse reductive dehalogenase-homologous genes in deep subseafloor sedimentary metagenomes.</title>
        <authorList>
            <person name="Kawai M."/>
            <person name="Futagami T."/>
            <person name="Toyoda A."/>
            <person name="Takaki Y."/>
            <person name="Nishi S."/>
            <person name="Hori S."/>
            <person name="Arai W."/>
            <person name="Tsubouchi T."/>
            <person name="Morono Y."/>
            <person name="Uchiyama I."/>
            <person name="Ito T."/>
            <person name="Fujiyama A."/>
            <person name="Inagaki F."/>
            <person name="Takami H."/>
        </authorList>
    </citation>
    <scope>NUCLEOTIDE SEQUENCE</scope>
    <source>
        <strain evidence="1">Expedition CK06-06</strain>
    </source>
</reference>